<evidence type="ECO:0000313" key="1">
    <source>
        <dbReference type="EMBL" id="AWW32206.1"/>
    </source>
</evidence>
<dbReference type="OrthoDB" id="543560at2"/>
<dbReference type="PROSITE" id="PS51257">
    <property type="entry name" value="PROKAR_LIPOPROTEIN"/>
    <property type="match status" value="1"/>
</dbReference>
<proteinExistence type="predicted"/>
<reference evidence="1 2" key="1">
    <citation type="submission" date="2018-06" db="EMBL/GenBank/DDBJ databases">
        <title>Echinicola strongylocentroti sp. nov., isolated from a sea urchin Strongylocentrotus intermedius.</title>
        <authorList>
            <person name="Bae S.S."/>
        </authorList>
    </citation>
    <scope>NUCLEOTIDE SEQUENCE [LARGE SCALE GENOMIC DNA]</scope>
    <source>
        <strain evidence="1 2">MEBiC08714</strain>
    </source>
</reference>
<dbReference type="KEGG" id="est:DN752_19825"/>
<evidence type="ECO:0000313" key="2">
    <source>
        <dbReference type="Proteomes" id="UP000248688"/>
    </source>
</evidence>
<dbReference type="InterPro" id="IPR016195">
    <property type="entry name" value="Pol/histidinol_Pase-like"/>
</dbReference>
<accession>A0A2Z4INT0</accession>
<organism evidence="1 2">
    <name type="scientific">Echinicola strongylocentroti</name>
    <dbReference type="NCBI Taxonomy" id="1795355"/>
    <lineage>
        <taxon>Bacteria</taxon>
        <taxon>Pseudomonadati</taxon>
        <taxon>Bacteroidota</taxon>
        <taxon>Cytophagia</taxon>
        <taxon>Cytophagales</taxon>
        <taxon>Cyclobacteriaceae</taxon>
        <taxon>Echinicola</taxon>
    </lineage>
</organism>
<gene>
    <name evidence="1" type="ORF">DN752_19825</name>
</gene>
<name>A0A2Z4INT0_9BACT</name>
<dbReference type="Gene3D" id="3.20.20.140">
    <property type="entry name" value="Metal-dependent hydrolases"/>
    <property type="match status" value="1"/>
</dbReference>
<dbReference type="EMBL" id="CP030041">
    <property type="protein sequence ID" value="AWW32206.1"/>
    <property type="molecule type" value="Genomic_DNA"/>
</dbReference>
<dbReference type="AlphaFoldDB" id="A0A2Z4INT0"/>
<dbReference type="InterPro" id="IPR022028">
    <property type="entry name" value="DUF3604"/>
</dbReference>
<dbReference type="Pfam" id="PF12228">
    <property type="entry name" value="DUF3604"/>
    <property type="match status" value="1"/>
</dbReference>
<dbReference type="RefSeq" id="WP_112785579.1">
    <property type="nucleotide sequence ID" value="NZ_CP030041.1"/>
</dbReference>
<keyword evidence="2" id="KW-1185">Reference proteome</keyword>
<protein>
    <recommendedName>
        <fullName evidence="3">DUF3604 domain-containing protein</fullName>
    </recommendedName>
</protein>
<sequence length="631" mass="69882">MKNASHTFSAIIIAGLLVGCGSDKKSEDGAETVSAGSPVEVENTAFPEKVFWGSQHLHTAWSADAGASGTRVGPEEALRFARGEEVISNTKQKAQLARPLDWISITDHSDGAGVINAIIEGEPAVMDDPIVAQYHEDINAGGEKGKAAMMDIINRQATNSLPEIFTDPEFAKSNWDRNIDITEKYNEPGKFTALIGYEWTSNYGGGNNLHRNVIYRDGADIAKQMAPMTTFDSENPEDLWKWMANFEKVTGGAVLAIPHNGNMSNGLMFQETAFDGSPLTVELAQLRNKYEVLYETTQAKGTGETHPLLSPNDEFADFEIWDKGNLVLVPKKEGMIENEYIRQALQNGLKIEEKLGVNPFKYGQVGGTDIHTGLNTADEDNFWGKYANEEPRAERATEKALDFPSGFIMAWKLGASGYAGIWATSNTREALWDAMKRRETYATTGPRMTVRFFGGFEYTEADLKASNMPEIGYQKGVPMGGDIKADGDKAPTFMIHALKDPENANLDRVQVIKGWLDDQGGTHEKIYNVAWGDSDKRTLDSSGKLPDVGNSVNLEEATWEDSIGAGQLKTVWTDPDFNPELSSFYYVRVIQIPTPRWTLYDQVRFDVELGDEVPLTLQERAFTSPIWYHPN</sequence>
<evidence type="ECO:0008006" key="3">
    <source>
        <dbReference type="Google" id="ProtNLM"/>
    </source>
</evidence>
<dbReference type="SUPFAM" id="SSF89550">
    <property type="entry name" value="PHP domain-like"/>
    <property type="match status" value="1"/>
</dbReference>
<dbReference type="Proteomes" id="UP000248688">
    <property type="component" value="Chromosome"/>
</dbReference>